<name>A0A8X7X596_POLSE</name>
<feature type="disulfide bond" evidence="2">
    <location>
        <begin position="242"/>
        <end position="294"/>
    </location>
</feature>
<dbReference type="InterPro" id="IPR029034">
    <property type="entry name" value="Cystine-knot_cytokine"/>
</dbReference>
<dbReference type="InterPro" id="IPR006207">
    <property type="entry name" value="Cys_knot_C"/>
</dbReference>
<dbReference type="PANTHER" id="PTHR11339">
    <property type="entry name" value="EXTRACELLULAR MATRIX GLYCOPROTEIN RELATED"/>
    <property type="match status" value="1"/>
</dbReference>
<evidence type="ECO:0000256" key="1">
    <source>
        <dbReference type="ARBA" id="ARBA00023157"/>
    </source>
</evidence>
<feature type="domain" description="CTCK" evidence="3">
    <location>
        <begin position="208"/>
        <end position="300"/>
    </location>
</feature>
<proteinExistence type="predicted"/>
<evidence type="ECO:0000313" key="5">
    <source>
        <dbReference type="EMBL" id="KAG2460412.1"/>
    </source>
</evidence>
<keyword evidence="6" id="KW-1185">Reference proteome</keyword>
<organism evidence="5 6">
    <name type="scientific">Polypterus senegalus</name>
    <name type="common">Senegal bichir</name>
    <dbReference type="NCBI Taxonomy" id="55291"/>
    <lineage>
        <taxon>Eukaryota</taxon>
        <taxon>Metazoa</taxon>
        <taxon>Chordata</taxon>
        <taxon>Craniata</taxon>
        <taxon>Vertebrata</taxon>
        <taxon>Euteleostomi</taxon>
        <taxon>Actinopterygii</taxon>
        <taxon>Polypteriformes</taxon>
        <taxon>Polypteridae</taxon>
        <taxon>Polypterus</taxon>
    </lineage>
</organism>
<sequence>MSIRTGSITSPSVAPLTNRSICSIFQNTTVFGECTKVVDLTPYELACFFDTNLTNSTDVACSSISKAVSLCKQAGVCVIWRPYVDGICDVQCPNGTVFNECQLYTDNYCQAGAVISGTNLGTMTSGCFCPYGTMRAEIYKEECITKCPNCKGPLGEPKMVGDTWESNCHSCKCDAVTLTEVCEPFICDVNCTEDEIHVPDPSGCCYKCETPPQQCDVIVSNVTFNTGACYGEFEVANCKGSCSSETSISLSSGTMKSTCMCCQALETEQRNVTLTCNQAKSSSQHFNYTYIKSCSCSLCSKNNKS</sequence>
<feature type="non-terminal residue" evidence="5">
    <location>
        <position position="1"/>
    </location>
</feature>
<dbReference type="PROSITE" id="PS50184">
    <property type="entry name" value="VWFC_2"/>
    <property type="match status" value="1"/>
</dbReference>
<dbReference type="AlphaFoldDB" id="A0A8X7X596"/>
<dbReference type="Gene3D" id="2.10.90.10">
    <property type="entry name" value="Cystine-knot cytokines"/>
    <property type="match status" value="1"/>
</dbReference>
<evidence type="ECO:0000259" key="3">
    <source>
        <dbReference type="PROSITE" id="PS01225"/>
    </source>
</evidence>
<dbReference type="PROSITE" id="PS01225">
    <property type="entry name" value="CTCK_2"/>
    <property type="match status" value="1"/>
</dbReference>
<comment type="caution">
    <text evidence="2">Lacks conserved residue(s) required for the propagation of feature annotation.</text>
</comment>
<keyword evidence="1 2" id="KW-1015">Disulfide bond</keyword>
<dbReference type="EMBL" id="JAATIS010005064">
    <property type="protein sequence ID" value="KAG2460412.1"/>
    <property type="molecule type" value="Genomic_DNA"/>
</dbReference>
<dbReference type="SMART" id="SM00041">
    <property type="entry name" value="CT"/>
    <property type="match status" value="1"/>
</dbReference>
<feature type="non-terminal residue" evidence="5">
    <location>
        <position position="305"/>
    </location>
</feature>
<dbReference type="SUPFAM" id="SSF57567">
    <property type="entry name" value="Serine protease inhibitors"/>
    <property type="match status" value="1"/>
</dbReference>
<accession>A0A8X7X596</accession>
<dbReference type="PANTHER" id="PTHR11339:SF410">
    <property type="entry name" value="INTESTINAL MUCIN-LIKE PROTEIN"/>
    <property type="match status" value="1"/>
</dbReference>
<dbReference type="InterPro" id="IPR001007">
    <property type="entry name" value="VWF_dom"/>
</dbReference>
<dbReference type="Pfam" id="PF08742">
    <property type="entry name" value="C8"/>
    <property type="match status" value="1"/>
</dbReference>
<dbReference type="Proteomes" id="UP000886611">
    <property type="component" value="Unassembled WGS sequence"/>
</dbReference>
<evidence type="ECO:0000313" key="6">
    <source>
        <dbReference type="Proteomes" id="UP000886611"/>
    </source>
</evidence>
<protein>
    <submittedName>
        <fullName evidence="5">MUC5B protein</fullName>
    </submittedName>
</protein>
<dbReference type="InterPro" id="IPR050780">
    <property type="entry name" value="Mucin_vWF_Thrombospondin_sf"/>
</dbReference>
<reference evidence="5 6" key="1">
    <citation type="journal article" date="2021" name="Cell">
        <title>Tracing the genetic footprints of vertebrate landing in non-teleost ray-finned fishes.</title>
        <authorList>
            <person name="Bi X."/>
            <person name="Wang K."/>
            <person name="Yang L."/>
            <person name="Pan H."/>
            <person name="Jiang H."/>
            <person name="Wei Q."/>
            <person name="Fang M."/>
            <person name="Yu H."/>
            <person name="Zhu C."/>
            <person name="Cai Y."/>
            <person name="He Y."/>
            <person name="Gan X."/>
            <person name="Zeng H."/>
            <person name="Yu D."/>
            <person name="Zhu Y."/>
            <person name="Jiang H."/>
            <person name="Qiu Q."/>
            <person name="Yang H."/>
            <person name="Zhang Y.E."/>
            <person name="Wang W."/>
            <person name="Zhu M."/>
            <person name="He S."/>
            <person name="Zhang G."/>
        </authorList>
    </citation>
    <scope>NUCLEOTIDE SEQUENCE [LARGE SCALE GENOMIC DNA]</scope>
    <source>
        <strain evidence="5">Bchr_013</strain>
    </source>
</reference>
<evidence type="ECO:0000259" key="4">
    <source>
        <dbReference type="PROSITE" id="PS50184"/>
    </source>
</evidence>
<comment type="caution">
    <text evidence="5">The sequence shown here is derived from an EMBL/GenBank/DDBJ whole genome shotgun (WGS) entry which is preliminary data.</text>
</comment>
<dbReference type="InterPro" id="IPR036084">
    <property type="entry name" value="Ser_inhib-like_sf"/>
</dbReference>
<dbReference type="SMART" id="SM00832">
    <property type="entry name" value="C8"/>
    <property type="match status" value="1"/>
</dbReference>
<feature type="domain" description="VWFC" evidence="4">
    <location>
        <begin position="148"/>
        <end position="209"/>
    </location>
</feature>
<gene>
    <name evidence="5" type="primary">Muc5b_3</name>
    <name evidence="5" type="ORF">GTO96_0021393</name>
</gene>
<evidence type="ECO:0000256" key="2">
    <source>
        <dbReference type="PROSITE-ProRule" id="PRU00039"/>
    </source>
</evidence>
<dbReference type="InterPro" id="IPR014853">
    <property type="entry name" value="VWF/SSPO/ZAN-like_Cys-rich_dom"/>
</dbReference>